<dbReference type="GO" id="GO:0005739">
    <property type="term" value="C:mitochondrion"/>
    <property type="evidence" value="ECO:0007669"/>
    <property type="project" value="TreeGrafter"/>
</dbReference>
<dbReference type="InterPro" id="IPR002876">
    <property type="entry name" value="Transcrip_reg_TACO1-like"/>
</dbReference>
<dbReference type="InterPro" id="IPR017856">
    <property type="entry name" value="Integrase-like_N"/>
</dbReference>
<evidence type="ECO:0000256" key="1">
    <source>
        <dbReference type="ARBA" id="ARBA00008724"/>
    </source>
</evidence>
<name>A0A409XEB0_PSICY</name>
<proteinExistence type="inferred from homology"/>
<dbReference type="InterPro" id="IPR048300">
    <property type="entry name" value="TACO1_YebC-like_2nd/3rd_dom"/>
</dbReference>
<protein>
    <recommendedName>
        <fullName evidence="6">Transcriptional regulatory protein</fullName>
    </recommendedName>
</protein>
<dbReference type="Gene3D" id="3.30.70.980">
    <property type="match status" value="2"/>
</dbReference>
<dbReference type="AlphaFoldDB" id="A0A409XEB0"/>
<reference evidence="4 5" key="1">
    <citation type="journal article" date="2018" name="Evol. Lett.">
        <title>Horizontal gene cluster transfer increased hallucinogenic mushroom diversity.</title>
        <authorList>
            <person name="Reynolds H.T."/>
            <person name="Vijayakumar V."/>
            <person name="Gluck-Thaler E."/>
            <person name="Korotkin H.B."/>
            <person name="Matheny P.B."/>
            <person name="Slot J.C."/>
        </authorList>
    </citation>
    <scope>NUCLEOTIDE SEQUENCE [LARGE SCALE GENOMIC DNA]</scope>
    <source>
        <strain evidence="4 5">2631</strain>
    </source>
</reference>
<evidence type="ECO:0000313" key="4">
    <source>
        <dbReference type="EMBL" id="PPQ89112.1"/>
    </source>
</evidence>
<evidence type="ECO:0000259" key="2">
    <source>
        <dbReference type="Pfam" id="PF01709"/>
    </source>
</evidence>
<dbReference type="InParanoid" id="A0A409XEB0"/>
<dbReference type="PANTHER" id="PTHR12532">
    <property type="entry name" value="TRANSLATIONAL ACTIVATOR OF CYTOCHROME C OXIDASE 1"/>
    <property type="match status" value="1"/>
</dbReference>
<comment type="caution">
    <text evidence="4">The sequence shown here is derived from an EMBL/GenBank/DDBJ whole genome shotgun (WGS) entry which is preliminary data.</text>
</comment>
<dbReference type="Pfam" id="PF01709">
    <property type="entry name" value="Transcrip_reg"/>
    <property type="match status" value="1"/>
</dbReference>
<accession>A0A409XEB0</accession>
<sequence>MFTLLVRSPRSLSLTRSFLTYHALRSGHNKWSKIKDKKGANDAQKSVLYTRMNRFNSGKRVLYSAVGGSLDPEKNAMLATTLKKAREQGVPKDNIEKALANCARSKEHTGERVVYEALAFKSVGIIMQVLECVTDNINRTIHNVREILTSHGAHMTPVNFMFDRVGCVTVNVVDKTGEFSKFEELMIASDVKDIKDDRSPSDPERVTVTFRVYCDPSQLAALQGLIEQSKDEINATIQSAELTYVPVDNTLADSELEEQVQELVQDLEDIDDIAKVWTSLD</sequence>
<dbReference type="Gene3D" id="1.10.10.200">
    <property type="match status" value="1"/>
</dbReference>
<evidence type="ECO:0000259" key="3">
    <source>
        <dbReference type="Pfam" id="PF20772"/>
    </source>
</evidence>
<dbReference type="STRING" id="93625.A0A409XEB0"/>
<organism evidence="4 5">
    <name type="scientific">Psilocybe cyanescens</name>
    <dbReference type="NCBI Taxonomy" id="93625"/>
    <lineage>
        <taxon>Eukaryota</taxon>
        <taxon>Fungi</taxon>
        <taxon>Dikarya</taxon>
        <taxon>Basidiomycota</taxon>
        <taxon>Agaricomycotina</taxon>
        <taxon>Agaricomycetes</taxon>
        <taxon>Agaricomycetidae</taxon>
        <taxon>Agaricales</taxon>
        <taxon>Agaricineae</taxon>
        <taxon>Strophariaceae</taxon>
        <taxon>Psilocybe</taxon>
    </lineage>
</organism>
<dbReference type="InterPro" id="IPR026564">
    <property type="entry name" value="Transcrip_reg_TACO1-like_dom3"/>
</dbReference>
<dbReference type="EMBL" id="NHYD01001946">
    <property type="protein sequence ID" value="PPQ89112.1"/>
    <property type="molecule type" value="Genomic_DNA"/>
</dbReference>
<comment type="similarity">
    <text evidence="1">Belongs to the TACO1 family.</text>
</comment>
<dbReference type="Proteomes" id="UP000283269">
    <property type="component" value="Unassembled WGS sequence"/>
</dbReference>
<dbReference type="PANTHER" id="PTHR12532:SF0">
    <property type="entry name" value="TRANSLATIONAL ACTIVATOR OF CYTOCHROME C OXIDASE 1"/>
    <property type="match status" value="1"/>
</dbReference>
<dbReference type="FunCoup" id="A0A409XEB0">
    <property type="interactions" value="216"/>
</dbReference>
<dbReference type="OrthoDB" id="2017544at2759"/>
<feature type="domain" description="TACO1/YebC-like N-terminal" evidence="3">
    <location>
        <begin position="29"/>
        <end position="101"/>
    </location>
</feature>
<feature type="domain" description="TACO1/YebC-like second and third" evidence="2">
    <location>
        <begin position="111"/>
        <end position="279"/>
    </location>
</feature>
<keyword evidence="5" id="KW-1185">Reference proteome</keyword>
<evidence type="ECO:0008006" key="6">
    <source>
        <dbReference type="Google" id="ProtNLM"/>
    </source>
</evidence>
<dbReference type="InterPro" id="IPR049083">
    <property type="entry name" value="TACO1_YebC_N"/>
</dbReference>
<dbReference type="SUPFAM" id="SSF75625">
    <property type="entry name" value="YebC-like"/>
    <property type="match status" value="1"/>
</dbReference>
<dbReference type="InterPro" id="IPR029072">
    <property type="entry name" value="YebC-like"/>
</dbReference>
<gene>
    <name evidence="4" type="ORF">CVT25_006484</name>
</gene>
<evidence type="ECO:0000313" key="5">
    <source>
        <dbReference type="Proteomes" id="UP000283269"/>
    </source>
</evidence>
<dbReference type="Pfam" id="PF20772">
    <property type="entry name" value="TACO1_YebC_N"/>
    <property type="match status" value="1"/>
</dbReference>